<evidence type="ECO:0000313" key="3">
    <source>
        <dbReference type="Proteomes" id="UP001354931"/>
    </source>
</evidence>
<name>A0ABU6FC42_9ACTN</name>
<evidence type="ECO:0008006" key="4">
    <source>
        <dbReference type="Google" id="ProtNLM"/>
    </source>
</evidence>
<accession>A0ABU6FC42</accession>
<sequence>MLRYARVVTLAAVGILLTACAGTQEHGADEAREVLRAARQKVVAAGSARVDATMATGKRLTSRSTGALDWSDGVEGTLTVRITGGELAASTRALGGDPSQTCFLPDAQYTRMSDRFAKLKDGRHWIRRPYDTRSDLTPADTLKALSGAEDVHKVGRETVRGTRATHYRGTSGSRHIDVWLDARHLLVRRTQHVGDFTGTVHYRDYGAPAAAERPAARDTVDFGDVTGAG</sequence>
<dbReference type="PROSITE" id="PS51257">
    <property type="entry name" value="PROKAR_LIPOPROTEIN"/>
    <property type="match status" value="1"/>
</dbReference>
<dbReference type="Proteomes" id="UP001354931">
    <property type="component" value="Unassembled WGS sequence"/>
</dbReference>
<organism evidence="2 3">
    <name type="scientific">Streptomyces endophyticus</name>
    <dbReference type="NCBI Taxonomy" id="714166"/>
    <lineage>
        <taxon>Bacteria</taxon>
        <taxon>Bacillati</taxon>
        <taxon>Actinomycetota</taxon>
        <taxon>Actinomycetes</taxon>
        <taxon>Kitasatosporales</taxon>
        <taxon>Streptomycetaceae</taxon>
        <taxon>Streptomyces</taxon>
    </lineage>
</organism>
<keyword evidence="3" id="KW-1185">Reference proteome</keyword>
<feature type="signal peptide" evidence="1">
    <location>
        <begin position="1"/>
        <end position="21"/>
    </location>
</feature>
<dbReference type="Gene3D" id="2.50.20.20">
    <property type="match status" value="1"/>
</dbReference>
<dbReference type="InterPro" id="IPR029046">
    <property type="entry name" value="LolA/LolB/LppX"/>
</dbReference>
<reference evidence="2 3" key="1">
    <citation type="submission" date="2022-10" db="EMBL/GenBank/DDBJ databases">
        <authorList>
            <person name="Xie J."/>
            <person name="Shen N."/>
        </authorList>
    </citation>
    <scope>NUCLEOTIDE SEQUENCE [LARGE SCALE GENOMIC DNA]</scope>
    <source>
        <strain evidence="2 3">YIM65594</strain>
    </source>
</reference>
<evidence type="ECO:0000256" key="1">
    <source>
        <dbReference type="SAM" id="SignalP"/>
    </source>
</evidence>
<proteinExistence type="predicted"/>
<protein>
    <recommendedName>
        <fullName evidence="4">Lipoprotein</fullName>
    </recommendedName>
</protein>
<keyword evidence="1" id="KW-0732">Signal</keyword>
<dbReference type="SUPFAM" id="SSF89392">
    <property type="entry name" value="Prokaryotic lipoproteins and lipoprotein localization factors"/>
    <property type="match status" value="1"/>
</dbReference>
<gene>
    <name evidence="2" type="ORF">OKJ99_29295</name>
</gene>
<dbReference type="EMBL" id="JAOZYC010000149">
    <property type="protein sequence ID" value="MEB8341600.1"/>
    <property type="molecule type" value="Genomic_DNA"/>
</dbReference>
<comment type="caution">
    <text evidence="2">The sequence shown here is derived from an EMBL/GenBank/DDBJ whole genome shotgun (WGS) entry which is preliminary data.</text>
</comment>
<evidence type="ECO:0000313" key="2">
    <source>
        <dbReference type="EMBL" id="MEB8341600.1"/>
    </source>
</evidence>
<feature type="chain" id="PRO_5045451693" description="Lipoprotein" evidence="1">
    <location>
        <begin position="22"/>
        <end position="229"/>
    </location>
</feature>
<dbReference type="RefSeq" id="WP_326020880.1">
    <property type="nucleotide sequence ID" value="NZ_JAOZYC010000149.1"/>
</dbReference>